<gene>
    <name evidence="1" type="ORF">LTS18_010915</name>
</gene>
<dbReference type="EMBL" id="JAWDJW010006643">
    <property type="protein sequence ID" value="KAK3064015.1"/>
    <property type="molecule type" value="Genomic_DNA"/>
</dbReference>
<proteinExistence type="predicted"/>
<evidence type="ECO:0000313" key="2">
    <source>
        <dbReference type="Proteomes" id="UP001186974"/>
    </source>
</evidence>
<keyword evidence="2" id="KW-1185">Reference proteome</keyword>
<protein>
    <submittedName>
        <fullName evidence="1">Uncharacterized protein</fullName>
    </submittedName>
</protein>
<organism evidence="1 2">
    <name type="scientific">Coniosporium uncinatum</name>
    <dbReference type="NCBI Taxonomy" id="93489"/>
    <lineage>
        <taxon>Eukaryota</taxon>
        <taxon>Fungi</taxon>
        <taxon>Dikarya</taxon>
        <taxon>Ascomycota</taxon>
        <taxon>Pezizomycotina</taxon>
        <taxon>Dothideomycetes</taxon>
        <taxon>Dothideomycetes incertae sedis</taxon>
        <taxon>Coniosporium</taxon>
    </lineage>
</organism>
<comment type="caution">
    <text evidence="1">The sequence shown here is derived from an EMBL/GenBank/DDBJ whole genome shotgun (WGS) entry which is preliminary data.</text>
</comment>
<sequence length="358" mass="39642">MESPQQRPRSKSVFSFKSDKSNSSASKQAKFTKEQLKETKEEKFRNRIGLKSKANPNAAMNEAQPMTAALEQSTLTSLRSVQHADAFGNPIAEPDLSNPTRSRWERPLDTIRAFEAAIDGTEDKRRSVLSRAGTHDGSNAYQSHRNSYYGMYDQSGSQRYSQNGSYYHGARDSLADQDMAIPMSPPTRNRFQQRQYSEPGYDRRYNNGRVYPAPGFHNSRDTVNTGVSSGSQSEPWANTTDPSSENSSIDRVNAVPKQDPDGFNPHFQTVDEESGVPSSGYPQPNGAGWNRRHGPSQSYGGAPPVPQHESSRPASRLIKLSDGGNQSGAALDTDYTPQRPQDSGKKKGWLKRTFSKKG</sequence>
<reference evidence="1" key="1">
    <citation type="submission" date="2024-09" db="EMBL/GenBank/DDBJ databases">
        <title>Black Yeasts Isolated from many extreme environments.</title>
        <authorList>
            <person name="Coleine C."/>
            <person name="Stajich J.E."/>
            <person name="Selbmann L."/>
        </authorList>
    </citation>
    <scope>NUCLEOTIDE SEQUENCE</scope>
    <source>
        <strain evidence="1">CCFEE 5737</strain>
    </source>
</reference>
<accession>A0ACC3D9Z1</accession>
<evidence type="ECO:0000313" key="1">
    <source>
        <dbReference type="EMBL" id="KAK3064015.1"/>
    </source>
</evidence>
<dbReference type="Proteomes" id="UP001186974">
    <property type="component" value="Unassembled WGS sequence"/>
</dbReference>
<name>A0ACC3D9Z1_9PEZI</name>